<gene>
    <name evidence="1" type="ORF">DI536_23335</name>
</gene>
<sequence>MAMGGAYEALGYGAEAIGGNPAAISLYKRYQMEATGSWDIPQGYGFGSIGLADSTNALSAGVSYHFATYGGEQRRWAHLTTLATAYAFGDIVHIGVAVRHHVIVGASPTNSVSMNAGFVVRPVQFLTLGFSGHNLIGVYNPDVPRFFTASIAGQFFNQLSPAVDVRMDFNKADPRFAVHAGIEWLIANSFPIRAGYQWDGIADPNHHYLSGGIGWFYEGSGIDFAYRHELGGNEGRLISLTLKLQL</sequence>
<dbReference type="Gene3D" id="2.40.160.60">
    <property type="entry name" value="Outer membrane protein transport protein (OMPP1/FadL/TodX)"/>
    <property type="match status" value="1"/>
</dbReference>
<evidence type="ECO:0000313" key="2">
    <source>
        <dbReference type="Proteomes" id="UP000249061"/>
    </source>
</evidence>
<dbReference type="EMBL" id="QFQP01000022">
    <property type="protein sequence ID" value="PZR09169.1"/>
    <property type="molecule type" value="Genomic_DNA"/>
</dbReference>
<dbReference type="AlphaFoldDB" id="A0A2W5T060"/>
<organism evidence="1 2">
    <name type="scientific">Archangium gephyra</name>
    <dbReference type="NCBI Taxonomy" id="48"/>
    <lineage>
        <taxon>Bacteria</taxon>
        <taxon>Pseudomonadati</taxon>
        <taxon>Myxococcota</taxon>
        <taxon>Myxococcia</taxon>
        <taxon>Myxococcales</taxon>
        <taxon>Cystobacterineae</taxon>
        <taxon>Archangiaceae</taxon>
        <taxon>Archangium</taxon>
    </lineage>
</organism>
<evidence type="ECO:0000313" key="1">
    <source>
        <dbReference type="EMBL" id="PZR09169.1"/>
    </source>
</evidence>
<name>A0A2W5T060_9BACT</name>
<dbReference type="Proteomes" id="UP000249061">
    <property type="component" value="Unassembled WGS sequence"/>
</dbReference>
<evidence type="ECO:0008006" key="3">
    <source>
        <dbReference type="Google" id="ProtNLM"/>
    </source>
</evidence>
<accession>A0A2W5T060</accession>
<protein>
    <recommendedName>
        <fullName evidence="3">PorV/PorQ family protein</fullName>
    </recommendedName>
</protein>
<proteinExistence type="predicted"/>
<comment type="caution">
    <text evidence="1">The sequence shown here is derived from an EMBL/GenBank/DDBJ whole genome shotgun (WGS) entry which is preliminary data.</text>
</comment>
<reference evidence="1 2" key="1">
    <citation type="submission" date="2017-08" db="EMBL/GenBank/DDBJ databases">
        <title>Infants hospitalized years apart are colonized by the same room-sourced microbial strains.</title>
        <authorList>
            <person name="Brooks B."/>
            <person name="Olm M.R."/>
            <person name="Firek B.A."/>
            <person name="Baker R."/>
            <person name="Thomas B.C."/>
            <person name="Morowitz M.J."/>
            <person name="Banfield J.F."/>
        </authorList>
    </citation>
    <scope>NUCLEOTIDE SEQUENCE [LARGE SCALE GENOMIC DNA]</scope>
    <source>
        <strain evidence="1">S2_003_000_R2_14</strain>
    </source>
</reference>
<dbReference type="SUPFAM" id="SSF56935">
    <property type="entry name" value="Porins"/>
    <property type="match status" value="1"/>
</dbReference>